<evidence type="ECO:0000256" key="4">
    <source>
        <dbReference type="ARBA" id="ARBA00012285"/>
    </source>
</evidence>
<comment type="cofactor">
    <cofactor evidence="1">
        <name>pyridoxal 5'-phosphate</name>
        <dbReference type="ChEBI" id="CHEBI:597326"/>
    </cofactor>
</comment>
<evidence type="ECO:0000256" key="8">
    <source>
        <dbReference type="ARBA" id="ARBA00029996"/>
    </source>
</evidence>
<dbReference type="GO" id="GO:0048472">
    <property type="term" value="F:threonine-phosphate decarboxylase activity"/>
    <property type="evidence" value="ECO:0007669"/>
    <property type="project" value="UniProtKB-EC"/>
</dbReference>
<dbReference type="Gene3D" id="3.90.1150.10">
    <property type="entry name" value="Aspartate Aminotransferase, domain 1"/>
    <property type="match status" value="1"/>
</dbReference>
<protein>
    <recommendedName>
        <fullName evidence="4">threonine-phosphate decarboxylase</fullName>
        <ecNumber evidence="4">4.1.1.81</ecNumber>
    </recommendedName>
    <alternativeName>
        <fullName evidence="8">L-threonine-O-3-phosphate decarboxylase</fullName>
    </alternativeName>
</protein>
<dbReference type="Pfam" id="PF00155">
    <property type="entry name" value="Aminotran_1_2"/>
    <property type="match status" value="1"/>
</dbReference>
<evidence type="ECO:0000313" key="11">
    <source>
        <dbReference type="EMBL" id="RCX33495.1"/>
    </source>
</evidence>
<dbReference type="InterPro" id="IPR015422">
    <property type="entry name" value="PyrdxlP-dep_Trfase_small"/>
</dbReference>
<dbReference type="InterPro" id="IPR015421">
    <property type="entry name" value="PyrdxlP-dep_Trfase_major"/>
</dbReference>
<dbReference type="Proteomes" id="UP000252707">
    <property type="component" value="Unassembled WGS sequence"/>
</dbReference>
<dbReference type="AlphaFoldDB" id="A0A369CK84"/>
<dbReference type="Gene3D" id="3.40.640.10">
    <property type="entry name" value="Type I PLP-dependent aspartate aminotransferase-like (Major domain)"/>
    <property type="match status" value="1"/>
</dbReference>
<dbReference type="PANTHER" id="PTHR42885">
    <property type="entry name" value="HISTIDINOL-PHOSPHATE AMINOTRANSFERASE-RELATED"/>
    <property type="match status" value="1"/>
</dbReference>
<comment type="caution">
    <text evidence="11">The sequence shown here is derived from an EMBL/GenBank/DDBJ whole genome shotgun (WGS) entry which is preliminary data.</text>
</comment>
<sequence length="325" mass="34480">MLEHGGRVRAAARRHGIPAREWLDLSTGINPWGYPVPPPPAEAWGRLPEEDDLEAVAASCYGGGPLLAVPGTQAAIQLLPRLRQPGRVAVLAPGYAEHARAWAGAGHRVEPVAVGGIEAACAHVEVAVLCRPNNPDGFLAGREALLAWAGRLAHHGGWLVVDEAFMDLQPGESLIPMGPRPGLVVLRSPGKFFGLAGARLGFVHAEAELLARLAESLGPWAVSGPARWAGRHALADAAWQERMRARLSAAGARLAALLARHGLAPEGGTPLFQWLRHPEAAAIAEALARRAILVRHFPDHHGLRFGLPGDEPGWQRLEAALGDVT</sequence>
<dbReference type="EMBL" id="QPJY01000001">
    <property type="protein sequence ID" value="RCX33495.1"/>
    <property type="molecule type" value="Genomic_DNA"/>
</dbReference>
<keyword evidence="6" id="KW-0663">Pyridoxal phosphate</keyword>
<dbReference type="InterPro" id="IPR015424">
    <property type="entry name" value="PyrdxlP-dep_Trfase"/>
</dbReference>
<dbReference type="EC" id="4.1.1.81" evidence="4"/>
<keyword evidence="5" id="KW-0169">Cobalamin biosynthesis</keyword>
<name>A0A369CK84_9GAMM</name>
<dbReference type="OrthoDB" id="9799304at2"/>
<organism evidence="11 12">
    <name type="scientific">Thioalbus denitrificans</name>
    <dbReference type="NCBI Taxonomy" id="547122"/>
    <lineage>
        <taxon>Bacteria</taxon>
        <taxon>Pseudomonadati</taxon>
        <taxon>Pseudomonadota</taxon>
        <taxon>Gammaproteobacteria</taxon>
        <taxon>Chromatiales</taxon>
        <taxon>Ectothiorhodospiraceae</taxon>
        <taxon>Thioalbus</taxon>
    </lineage>
</organism>
<evidence type="ECO:0000256" key="5">
    <source>
        <dbReference type="ARBA" id="ARBA00022573"/>
    </source>
</evidence>
<comment type="function">
    <text evidence="2">Decarboxylates L-threonine-O-3-phosphate to yield (R)-1-amino-2-propanol O-2-phosphate, the precursor for the linkage between the nucleotide loop and the corrin ring in cobalamin.</text>
</comment>
<evidence type="ECO:0000256" key="3">
    <source>
        <dbReference type="ARBA" id="ARBA00004953"/>
    </source>
</evidence>
<keyword evidence="12" id="KW-1185">Reference proteome</keyword>
<dbReference type="RefSeq" id="WP_114278324.1">
    <property type="nucleotide sequence ID" value="NZ_QPJY01000001.1"/>
</dbReference>
<dbReference type="SUPFAM" id="SSF53383">
    <property type="entry name" value="PLP-dependent transferases"/>
    <property type="match status" value="1"/>
</dbReference>
<feature type="domain" description="Aminotransferase class I/classII large" evidence="10">
    <location>
        <begin position="67"/>
        <end position="297"/>
    </location>
</feature>
<comment type="catalytic activity">
    <reaction evidence="9">
        <text>O-phospho-L-threonine + H(+) = (R)-1-aminopropan-2-yl phosphate + CO2</text>
        <dbReference type="Rhea" id="RHEA:11492"/>
        <dbReference type="ChEBI" id="CHEBI:15378"/>
        <dbReference type="ChEBI" id="CHEBI:16526"/>
        <dbReference type="ChEBI" id="CHEBI:58563"/>
        <dbReference type="ChEBI" id="CHEBI:58675"/>
        <dbReference type="EC" id="4.1.1.81"/>
    </reaction>
</comment>
<dbReference type="InterPro" id="IPR005860">
    <property type="entry name" value="CobD"/>
</dbReference>
<dbReference type="InterPro" id="IPR004839">
    <property type="entry name" value="Aminotransferase_I/II_large"/>
</dbReference>
<dbReference type="GO" id="GO:0030170">
    <property type="term" value="F:pyridoxal phosphate binding"/>
    <property type="evidence" value="ECO:0007669"/>
    <property type="project" value="InterPro"/>
</dbReference>
<accession>A0A369CK84</accession>
<reference evidence="11 12" key="1">
    <citation type="submission" date="2018-07" db="EMBL/GenBank/DDBJ databases">
        <title>Genomic Encyclopedia of Type Strains, Phase IV (KMG-IV): sequencing the most valuable type-strain genomes for metagenomic binning, comparative biology and taxonomic classification.</title>
        <authorList>
            <person name="Goeker M."/>
        </authorList>
    </citation>
    <scope>NUCLEOTIDE SEQUENCE [LARGE SCALE GENOMIC DNA]</scope>
    <source>
        <strain evidence="11 12">DSM 26407</strain>
    </source>
</reference>
<evidence type="ECO:0000256" key="1">
    <source>
        <dbReference type="ARBA" id="ARBA00001933"/>
    </source>
</evidence>
<dbReference type="CDD" id="cd00609">
    <property type="entry name" value="AAT_like"/>
    <property type="match status" value="1"/>
</dbReference>
<comment type="pathway">
    <text evidence="3">Cofactor biosynthesis; adenosylcobalamin biosynthesis.</text>
</comment>
<evidence type="ECO:0000313" key="12">
    <source>
        <dbReference type="Proteomes" id="UP000252707"/>
    </source>
</evidence>
<evidence type="ECO:0000256" key="7">
    <source>
        <dbReference type="ARBA" id="ARBA00023239"/>
    </source>
</evidence>
<dbReference type="GO" id="GO:0009236">
    <property type="term" value="P:cobalamin biosynthetic process"/>
    <property type="evidence" value="ECO:0007669"/>
    <property type="project" value="UniProtKB-UniPathway"/>
</dbReference>
<dbReference type="NCBIfam" id="TIGR01140">
    <property type="entry name" value="L_thr_O3P_dcar"/>
    <property type="match status" value="1"/>
</dbReference>
<evidence type="ECO:0000259" key="10">
    <source>
        <dbReference type="Pfam" id="PF00155"/>
    </source>
</evidence>
<keyword evidence="7" id="KW-0456">Lyase</keyword>
<evidence type="ECO:0000256" key="6">
    <source>
        <dbReference type="ARBA" id="ARBA00022898"/>
    </source>
</evidence>
<gene>
    <name evidence="11" type="ORF">DFQ59_101799</name>
</gene>
<proteinExistence type="predicted"/>
<evidence type="ECO:0000256" key="9">
    <source>
        <dbReference type="ARBA" id="ARBA00048531"/>
    </source>
</evidence>
<evidence type="ECO:0000256" key="2">
    <source>
        <dbReference type="ARBA" id="ARBA00003444"/>
    </source>
</evidence>
<dbReference type="PANTHER" id="PTHR42885:SF1">
    <property type="entry name" value="THREONINE-PHOSPHATE DECARBOXYLASE"/>
    <property type="match status" value="1"/>
</dbReference>
<dbReference type="UniPathway" id="UPA00148"/>